<evidence type="ECO:0000313" key="8">
    <source>
        <dbReference type="Proteomes" id="UP000314294"/>
    </source>
</evidence>
<feature type="transmembrane region" description="Helical" evidence="6">
    <location>
        <begin position="12"/>
        <end position="28"/>
    </location>
</feature>
<dbReference type="Proteomes" id="UP000314294">
    <property type="component" value="Unassembled WGS sequence"/>
</dbReference>
<evidence type="ECO:0000256" key="1">
    <source>
        <dbReference type="ARBA" id="ARBA00004141"/>
    </source>
</evidence>
<accession>A0A4Z2EDG1</accession>
<evidence type="ECO:0000256" key="6">
    <source>
        <dbReference type="SAM" id="Phobius"/>
    </source>
</evidence>
<evidence type="ECO:0000256" key="4">
    <source>
        <dbReference type="ARBA" id="ARBA00023136"/>
    </source>
</evidence>
<keyword evidence="2 6" id="KW-0812">Transmembrane</keyword>
<dbReference type="PRINTS" id="PR00259">
    <property type="entry name" value="TMFOUR"/>
</dbReference>
<dbReference type="Pfam" id="PF00335">
    <property type="entry name" value="Tetraspanin"/>
    <property type="match status" value="1"/>
</dbReference>
<comment type="subcellular location">
    <subcellularLocation>
        <location evidence="1">Membrane</location>
        <topology evidence="1">Multi-pass membrane protein</topology>
    </subcellularLocation>
</comment>
<feature type="transmembrane region" description="Helical" evidence="6">
    <location>
        <begin position="48"/>
        <end position="68"/>
    </location>
</feature>
<organism evidence="7 8">
    <name type="scientific">Liparis tanakae</name>
    <name type="common">Tanaka's snailfish</name>
    <dbReference type="NCBI Taxonomy" id="230148"/>
    <lineage>
        <taxon>Eukaryota</taxon>
        <taxon>Metazoa</taxon>
        <taxon>Chordata</taxon>
        <taxon>Craniata</taxon>
        <taxon>Vertebrata</taxon>
        <taxon>Euteleostomi</taxon>
        <taxon>Actinopterygii</taxon>
        <taxon>Neopterygii</taxon>
        <taxon>Teleostei</taxon>
        <taxon>Neoteleostei</taxon>
        <taxon>Acanthomorphata</taxon>
        <taxon>Eupercaria</taxon>
        <taxon>Perciformes</taxon>
        <taxon>Cottioidei</taxon>
        <taxon>Cottales</taxon>
        <taxon>Liparidae</taxon>
        <taxon>Liparis</taxon>
    </lineage>
</organism>
<sequence>MWTRELTVTFDLQALGCSVCGFGLWILFDGGDLLTIDASDELQIVGAGLTLIGLVVLAVSVVGMVGAVRDIRVLLLLYLGLLLVLVLGQLFITLLLLMNRDTVLQFALAVSLYRALGRKDDLLSDPEDDQDYGDQDYGDQDYVDQDYGDQDYVDPDYGDGDPAHPGYHCDYQDYN</sequence>
<dbReference type="OrthoDB" id="6361633at2759"/>
<feature type="transmembrane region" description="Helical" evidence="6">
    <location>
        <begin position="75"/>
        <end position="98"/>
    </location>
</feature>
<dbReference type="EMBL" id="SRLO01009513">
    <property type="protein sequence ID" value="TNN26775.1"/>
    <property type="molecule type" value="Genomic_DNA"/>
</dbReference>
<evidence type="ECO:0000256" key="2">
    <source>
        <dbReference type="ARBA" id="ARBA00022692"/>
    </source>
</evidence>
<keyword evidence="8" id="KW-1185">Reference proteome</keyword>
<dbReference type="AlphaFoldDB" id="A0A4Z2EDG1"/>
<feature type="compositionally biased region" description="Acidic residues" evidence="5">
    <location>
        <begin position="124"/>
        <end position="159"/>
    </location>
</feature>
<evidence type="ECO:0000313" key="7">
    <source>
        <dbReference type="EMBL" id="TNN26775.1"/>
    </source>
</evidence>
<comment type="caution">
    <text evidence="7">The sequence shown here is derived from an EMBL/GenBank/DDBJ whole genome shotgun (WGS) entry which is preliminary data.</text>
</comment>
<dbReference type="InterPro" id="IPR018499">
    <property type="entry name" value="Tetraspanin/Peripherin"/>
</dbReference>
<dbReference type="GO" id="GO:0016020">
    <property type="term" value="C:membrane"/>
    <property type="evidence" value="ECO:0007669"/>
    <property type="project" value="UniProtKB-SubCell"/>
</dbReference>
<reference evidence="7 8" key="1">
    <citation type="submission" date="2019-03" db="EMBL/GenBank/DDBJ databases">
        <title>First draft genome of Liparis tanakae, snailfish: a comprehensive survey of snailfish specific genes.</title>
        <authorList>
            <person name="Kim W."/>
            <person name="Song I."/>
            <person name="Jeong J.-H."/>
            <person name="Kim D."/>
            <person name="Kim S."/>
            <person name="Ryu S."/>
            <person name="Song J.Y."/>
            <person name="Lee S.K."/>
        </authorList>
    </citation>
    <scope>NUCLEOTIDE SEQUENCE [LARGE SCALE GENOMIC DNA]</scope>
    <source>
        <tissue evidence="7">Muscle</tissue>
    </source>
</reference>
<keyword evidence="3 6" id="KW-1133">Transmembrane helix</keyword>
<feature type="region of interest" description="Disordered" evidence="5">
    <location>
        <begin position="124"/>
        <end position="175"/>
    </location>
</feature>
<name>A0A4Z2EDG1_9TELE</name>
<evidence type="ECO:0000256" key="5">
    <source>
        <dbReference type="SAM" id="MobiDB-lite"/>
    </source>
</evidence>
<proteinExistence type="predicted"/>
<keyword evidence="4 6" id="KW-0472">Membrane</keyword>
<gene>
    <name evidence="7" type="primary">Cd82_1</name>
    <name evidence="7" type="ORF">EYF80_063087</name>
</gene>
<protein>
    <submittedName>
        <fullName evidence="7">CD82 antigen</fullName>
    </submittedName>
</protein>
<evidence type="ECO:0000256" key="3">
    <source>
        <dbReference type="ARBA" id="ARBA00022989"/>
    </source>
</evidence>